<accession>A0A4Y2UUD5</accession>
<evidence type="ECO:0000313" key="2">
    <source>
        <dbReference type="Proteomes" id="UP000499080"/>
    </source>
</evidence>
<gene>
    <name evidence="1" type="ORF">AVEN_231165_1</name>
</gene>
<name>A0A4Y2UUD5_ARAVE</name>
<dbReference type="Proteomes" id="UP000499080">
    <property type="component" value="Unassembled WGS sequence"/>
</dbReference>
<dbReference type="AlphaFoldDB" id="A0A4Y2UUD5"/>
<sequence length="169" mass="18992">MMMIGSSVNYVRSGSMRNVPVTKAVEHLYATTAKFSGCVLLALRPAYSYPPRRHSKLNMLANLHGVWLEVRYDISFAVHELANALGSSCNRVGVFDQTKLCFFLVNEQGWPRSPHQLFCTALRLGQMKDILLYSKVRAEHVLMVPSNFPFIGSNGRNFFNALCLHAVGR</sequence>
<comment type="caution">
    <text evidence="1">The sequence shown here is derived from an EMBL/GenBank/DDBJ whole genome shotgun (WGS) entry which is preliminary data.</text>
</comment>
<proteinExistence type="predicted"/>
<organism evidence="1 2">
    <name type="scientific">Araneus ventricosus</name>
    <name type="common">Orbweaver spider</name>
    <name type="synonym">Epeira ventricosa</name>
    <dbReference type="NCBI Taxonomy" id="182803"/>
    <lineage>
        <taxon>Eukaryota</taxon>
        <taxon>Metazoa</taxon>
        <taxon>Ecdysozoa</taxon>
        <taxon>Arthropoda</taxon>
        <taxon>Chelicerata</taxon>
        <taxon>Arachnida</taxon>
        <taxon>Araneae</taxon>
        <taxon>Araneomorphae</taxon>
        <taxon>Entelegynae</taxon>
        <taxon>Araneoidea</taxon>
        <taxon>Araneidae</taxon>
        <taxon>Araneus</taxon>
    </lineage>
</organism>
<keyword evidence="2" id="KW-1185">Reference proteome</keyword>
<evidence type="ECO:0000313" key="1">
    <source>
        <dbReference type="EMBL" id="GBO15812.1"/>
    </source>
</evidence>
<protein>
    <submittedName>
        <fullName evidence="1">Uncharacterized protein</fullName>
    </submittedName>
</protein>
<reference evidence="1 2" key="1">
    <citation type="journal article" date="2019" name="Sci. Rep.">
        <title>Orb-weaving spider Araneus ventricosus genome elucidates the spidroin gene catalogue.</title>
        <authorList>
            <person name="Kono N."/>
            <person name="Nakamura H."/>
            <person name="Ohtoshi R."/>
            <person name="Moran D.A.P."/>
            <person name="Shinohara A."/>
            <person name="Yoshida Y."/>
            <person name="Fujiwara M."/>
            <person name="Mori M."/>
            <person name="Tomita M."/>
            <person name="Arakawa K."/>
        </authorList>
    </citation>
    <scope>NUCLEOTIDE SEQUENCE [LARGE SCALE GENOMIC DNA]</scope>
</reference>
<dbReference type="EMBL" id="BGPR01039776">
    <property type="protein sequence ID" value="GBO15812.1"/>
    <property type="molecule type" value="Genomic_DNA"/>
</dbReference>